<keyword evidence="3" id="KW-1185">Reference proteome</keyword>
<organism evidence="2 3">
    <name type="scientific">Helicostylum pulchrum</name>
    <dbReference type="NCBI Taxonomy" id="562976"/>
    <lineage>
        <taxon>Eukaryota</taxon>
        <taxon>Fungi</taxon>
        <taxon>Fungi incertae sedis</taxon>
        <taxon>Mucoromycota</taxon>
        <taxon>Mucoromycotina</taxon>
        <taxon>Mucoromycetes</taxon>
        <taxon>Mucorales</taxon>
        <taxon>Mucorineae</taxon>
        <taxon>Mucoraceae</taxon>
        <taxon>Helicostylum</taxon>
    </lineage>
</organism>
<comment type="caution">
    <text evidence="2">The sequence shown here is derived from an EMBL/GenBank/DDBJ whole genome shotgun (WGS) entry which is preliminary data.</text>
</comment>
<feature type="region of interest" description="Disordered" evidence="1">
    <location>
        <begin position="148"/>
        <end position="167"/>
    </location>
</feature>
<accession>A0ABP9XZM1</accession>
<proteinExistence type="predicted"/>
<protein>
    <submittedName>
        <fullName evidence="2">Uncharacterized protein</fullName>
    </submittedName>
</protein>
<feature type="region of interest" description="Disordered" evidence="1">
    <location>
        <begin position="1"/>
        <end position="42"/>
    </location>
</feature>
<sequence>MTSPEYDRNIYGVTPPREPDEETLHPIKRTPPTTTNHPTLDPESLNNAITLLKARLQYAQLKIKTGLSTEQLQRLEPAFLSSPRQPRIPLPHEYPPPEPAHFSSAHSRKLKRLLLSAMSPQKKKKKKQQQQQDEEEEDAARTILMLAKPPSALTPPPSSESNRSCIGLRSPDINQARFQLPPPPVRKKKKRTMSLYDVVAKIPNYEEKARRIGKSLPKRLRRMQVTPPPAVVCHQNQITGSPHHYYQYNRPLPHSYYDHSVPEDDPFYSRPIVPVSSSRYNPPPSPPLYTHKSQ</sequence>
<dbReference type="EMBL" id="BAABUJ010000015">
    <property type="protein sequence ID" value="GAA5800199.1"/>
    <property type="molecule type" value="Genomic_DNA"/>
</dbReference>
<evidence type="ECO:0000256" key="1">
    <source>
        <dbReference type="SAM" id="MobiDB-lite"/>
    </source>
</evidence>
<feature type="region of interest" description="Disordered" evidence="1">
    <location>
        <begin position="267"/>
        <end position="294"/>
    </location>
</feature>
<feature type="compositionally biased region" description="Pro residues" evidence="1">
    <location>
        <begin position="86"/>
        <end position="99"/>
    </location>
</feature>
<evidence type="ECO:0000313" key="2">
    <source>
        <dbReference type="EMBL" id="GAA5800199.1"/>
    </source>
</evidence>
<feature type="compositionally biased region" description="Polar residues" evidence="1">
    <location>
        <begin position="31"/>
        <end position="42"/>
    </location>
</feature>
<gene>
    <name evidence="2" type="ORF">HPULCUR_005624</name>
</gene>
<reference evidence="2 3" key="1">
    <citation type="submission" date="2024-04" db="EMBL/GenBank/DDBJ databases">
        <title>genome sequences of Mucor flavus KT1a and Helicostylum pulchrum KT1b strains isolation_sourced from the surface of a dry-aged beef.</title>
        <authorList>
            <person name="Toyotome T."/>
            <person name="Hosono M."/>
            <person name="Torimaru M."/>
            <person name="Fukuda K."/>
            <person name="Mikami N."/>
        </authorList>
    </citation>
    <scope>NUCLEOTIDE SEQUENCE [LARGE SCALE GENOMIC DNA]</scope>
    <source>
        <strain evidence="2 3">KT1b</strain>
    </source>
</reference>
<feature type="region of interest" description="Disordered" evidence="1">
    <location>
        <begin position="78"/>
        <end position="138"/>
    </location>
</feature>
<dbReference type="Proteomes" id="UP001476247">
    <property type="component" value="Unassembled WGS sequence"/>
</dbReference>
<name>A0ABP9XZM1_9FUNG</name>
<evidence type="ECO:0000313" key="3">
    <source>
        <dbReference type="Proteomes" id="UP001476247"/>
    </source>
</evidence>